<dbReference type="PANTHER" id="PTHR12709">
    <property type="entry name" value="DNA-DIRECTED RNA POLYMERASE II, III"/>
    <property type="match status" value="1"/>
</dbReference>
<dbReference type="SMART" id="SM00316">
    <property type="entry name" value="S1"/>
    <property type="match status" value="1"/>
</dbReference>
<dbReference type="Pfam" id="PF03876">
    <property type="entry name" value="SHS2_Rpb7-N"/>
    <property type="match status" value="1"/>
</dbReference>
<dbReference type="GO" id="GO:0006352">
    <property type="term" value="P:DNA-templated transcription initiation"/>
    <property type="evidence" value="ECO:0007669"/>
    <property type="project" value="InterPro"/>
</dbReference>
<dbReference type="InterPro" id="IPR012340">
    <property type="entry name" value="NA-bd_OB-fold"/>
</dbReference>
<comment type="similarity">
    <text evidence="1">Belongs to the eukaryotic RPB7/RPC8 RNA polymerase subunit family.</text>
</comment>
<keyword evidence="2" id="KW-0240">DNA-directed RNA polymerase</keyword>
<dbReference type="Pfam" id="PF00575">
    <property type="entry name" value="S1"/>
    <property type="match status" value="1"/>
</dbReference>
<dbReference type="InterPro" id="IPR036898">
    <property type="entry name" value="RNA_pol_Rpb7-like_N_sf"/>
</dbReference>
<feature type="non-terminal residue" evidence="5">
    <location>
        <position position="172"/>
    </location>
</feature>
<dbReference type="AlphaFoldDB" id="X1V2R2"/>
<dbReference type="GO" id="GO:0000428">
    <property type="term" value="C:DNA-directed RNA polymerase complex"/>
    <property type="evidence" value="ECO:0007669"/>
    <property type="project" value="UniProtKB-KW"/>
</dbReference>
<dbReference type="InterPro" id="IPR003029">
    <property type="entry name" value="S1_domain"/>
</dbReference>
<feature type="domain" description="S1 motif" evidence="4">
    <location>
        <begin position="82"/>
        <end position="163"/>
    </location>
</feature>
<evidence type="ECO:0000259" key="4">
    <source>
        <dbReference type="PROSITE" id="PS50126"/>
    </source>
</evidence>
<dbReference type="EMBL" id="BARW01037324">
    <property type="protein sequence ID" value="GAJ24043.1"/>
    <property type="molecule type" value="Genomic_DNA"/>
</dbReference>
<proteinExistence type="inferred from homology"/>
<dbReference type="SUPFAM" id="SSF88798">
    <property type="entry name" value="N-terminal, heterodimerisation domain of RBP7 (RpoE)"/>
    <property type="match status" value="1"/>
</dbReference>
<dbReference type="InterPro" id="IPR045113">
    <property type="entry name" value="Rpb7-like"/>
</dbReference>
<reference evidence="5" key="1">
    <citation type="journal article" date="2014" name="Front. Microbiol.">
        <title>High frequency of phylogenetically diverse reductive dehalogenase-homologous genes in deep subseafloor sedimentary metagenomes.</title>
        <authorList>
            <person name="Kawai M."/>
            <person name="Futagami T."/>
            <person name="Toyoda A."/>
            <person name="Takaki Y."/>
            <person name="Nishi S."/>
            <person name="Hori S."/>
            <person name="Arai W."/>
            <person name="Tsubouchi T."/>
            <person name="Morono Y."/>
            <person name="Uchiyama I."/>
            <person name="Ito T."/>
            <person name="Fujiyama A."/>
            <person name="Inagaki F."/>
            <person name="Takami H."/>
        </authorList>
    </citation>
    <scope>NUCLEOTIDE SEQUENCE</scope>
    <source>
        <strain evidence="5">Expedition CK06-06</strain>
    </source>
</reference>
<name>X1V2R2_9ZZZZ</name>
<keyword evidence="3" id="KW-0804">Transcription</keyword>
<dbReference type="GO" id="GO:0003677">
    <property type="term" value="F:DNA binding"/>
    <property type="evidence" value="ECO:0007669"/>
    <property type="project" value="InterPro"/>
</dbReference>
<dbReference type="PANTHER" id="PTHR12709:SF4">
    <property type="entry name" value="DNA-DIRECTED RNA POLYMERASE II SUBUNIT RPB7"/>
    <property type="match status" value="1"/>
</dbReference>
<comment type="caution">
    <text evidence="5">The sequence shown here is derived from an EMBL/GenBank/DDBJ whole genome shotgun (WGS) entry which is preliminary data.</text>
</comment>
<dbReference type="SUPFAM" id="SSF50249">
    <property type="entry name" value="Nucleic acid-binding proteins"/>
    <property type="match status" value="1"/>
</dbReference>
<dbReference type="NCBIfam" id="NF006333">
    <property type="entry name" value="PRK08563.1"/>
    <property type="match status" value="1"/>
</dbReference>
<dbReference type="InterPro" id="IPR004519">
    <property type="entry name" value="RNAP_E/RPC8"/>
</dbReference>
<gene>
    <name evidence="5" type="ORF">S12H4_57656</name>
</gene>
<protein>
    <recommendedName>
        <fullName evidence="4">S1 motif domain-containing protein</fullName>
    </recommendedName>
</protein>
<dbReference type="GO" id="GO:0003899">
    <property type="term" value="F:DNA-directed RNA polymerase activity"/>
    <property type="evidence" value="ECO:0007669"/>
    <property type="project" value="InterPro"/>
</dbReference>
<dbReference type="InterPro" id="IPR046399">
    <property type="entry name" value="RNApol_Rpo7"/>
</dbReference>
<organism evidence="5">
    <name type="scientific">marine sediment metagenome</name>
    <dbReference type="NCBI Taxonomy" id="412755"/>
    <lineage>
        <taxon>unclassified sequences</taxon>
        <taxon>metagenomes</taxon>
        <taxon>ecological metagenomes</taxon>
    </lineage>
</organism>
<evidence type="ECO:0000256" key="3">
    <source>
        <dbReference type="ARBA" id="ARBA00023163"/>
    </source>
</evidence>
<accession>X1V2R2</accession>
<dbReference type="InterPro" id="IPR005576">
    <property type="entry name" value="Rpb7-like_N"/>
</dbReference>
<dbReference type="CDD" id="cd04331">
    <property type="entry name" value="RNAP_E_N"/>
    <property type="match status" value="1"/>
</dbReference>
<evidence type="ECO:0000313" key="5">
    <source>
        <dbReference type="EMBL" id="GAJ24043.1"/>
    </source>
</evidence>
<dbReference type="NCBIfam" id="TIGR00448">
    <property type="entry name" value="rpoE"/>
    <property type="match status" value="1"/>
</dbReference>
<evidence type="ECO:0000256" key="1">
    <source>
        <dbReference type="ARBA" id="ARBA00009307"/>
    </source>
</evidence>
<dbReference type="PROSITE" id="PS50126">
    <property type="entry name" value="S1"/>
    <property type="match status" value="1"/>
</dbReference>
<dbReference type="CDD" id="cd04460">
    <property type="entry name" value="S1_RpoE"/>
    <property type="match status" value="1"/>
</dbReference>
<dbReference type="HAMAP" id="MF_00865">
    <property type="entry name" value="RNApol_arch_Rpo7"/>
    <property type="match status" value="1"/>
</dbReference>
<evidence type="ECO:0000256" key="2">
    <source>
        <dbReference type="ARBA" id="ARBA00022478"/>
    </source>
</evidence>
<dbReference type="Gene3D" id="3.30.1490.120">
    <property type="entry name" value="RNA polymerase Rpb7-like, N-terminal domain"/>
    <property type="match status" value="1"/>
</dbReference>
<sequence>MYYKIELKDRVRVPPNLFNLEAKEAVIKSIKKKYDGYISKDIGIVIDVAGVKEIGKGVIIPGDGSSYYETTFEILSFKPELQEVVLGRIRDIVDFGAFITLGPIDGMIHISQAMDDFVSFSKEKTLSGKESKKTLKINDVCRARIIAVSFKDPLNPKLGLTMRQQGLGRLDW</sequence>
<dbReference type="Gene3D" id="2.40.50.140">
    <property type="entry name" value="Nucleic acid-binding proteins"/>
    <property type="match status" value="1"/>
</dbReference>